<evidence type="ECO:0000256" key="5">
    <source>
        <dbReference type="SAM" id="MobiDB-lite"/>
    </source>
</evidence>
<organism evidence="7 8">
    <name type="scientific">Priestia flexa</name>
    <dbReference type="NCBI Taxonomy" id="86664"/>
    <lineage>
        <taxon>Bacteria</taxon>
        <taxon>Bacillati</taxon>
        <taxon>Bacillota</taxon>
        <taxon>Bacilli</taxon>
        <taxon>Bacillales</taxon>
        <taxon>Bacillaceae</taxon>
        <taxon>Priestia</taxon>
    </lineage>
</organism>
<dbReference type="PANTHER" id="PTHR34976">
    <property type="entry name" value="RIBONUCLEASE YQCG-RELATED"/>
    <property type="match status" value="1"/>
</dbReference>
<gene>
    <name evidence="7" type="ORF">RIB56_12235</name>
</gene>
<feature type="region of interest" description="Disordered" evidence="5">
    <location>
        <begin position="623"/>
        <end position="652"/>
    </location>
</feature>
<dbReference type="Pfam" id="PF13930">
    <property type="entry name" value="Endonuclea_NS_2"/>
    <property type="match status" value="1"/>
</dbReference>
<evidence type="ECO:0000313" key="8">
    <source>
        <dbReference type="Proteomes" id="UP001284771"/>
    </source>
</evidence>
<dbReference type="InterPro" id="IPR006829">
    <property type="entry name" value="LXG_dom"/>
</dbReference>
<dbReference type="InterPro" id="IPR051768">
    <property type="entry name" value="Bact_secretion_toxin"/>
</dbReference>
<comment type="caution">
    <text evidence="7">The sequence shown here is derived from an EMBL/GenBank/DDBJ whole genome shotgun (WGS) entry which is preliminary data.</text>
</comment>
<dbReference type="Pfam" id="PF14449">
    <property type="entry name" value="PT-TG"/>
    <property type="match status" value="1"/>
</dbReference>
<comment type="subcellular location">
    <subcellularLocation>
        <location evidence="1">Secreted</location>
    </subcellularLocation>
</comment>
<reference evidence="8" key="1">
    <citation type="submission" date="2023-07" db="EMBL/GenBank/DDBJ databases">
        <title>Draft genomic sequences of Priestia flexa CCM isolated from the soil of an abandoned mine contaminated by free cyanide in the high Andean zone of Tacna, Peru.</title>
        <authorList>
            <person name="Caceda Quiroz C.J."/>
            <person name="Maraza Chooque G.J."/>
            <person name="Fora Quispe G.L."/>
            <person name="Carpio Mamani M."/>
        </authorList>
    </citation>
    <scope>NUCLEOTIDE SEQUENCE [LARGE SCALE GENOMIC DNA]</scope>
    <source>
        <strain evidence="8">CCM</strain>
    </source>
</reference>
<evidence type="ECO:0000256" key="3">
    <source>
        <dbReference type="ARBA" id="ARBA00034117"/>
    </source>
</evidence>
<feature type="compositionally biased region" description="Basic and acidic residues" evidence="5">
    <location>
        <begin position="635"/>
        <end position="645"/>
    </location>
</feature>
<feature type="coiled-coil region" evidence="4">
    <location>
        <begin position="229"/>
        <end position="257"/>
    </location>
</feature>
<accession>A0ABU4J7C9</accession>
<keyword evidence="4" id="KW-0175">Coiled coil</keyword>
<dbReference type="EMBL" id="JAWUZT010000034">
    <property type="protein sequence ID" value="MDW8516903.1"/>
    <property type="molecule type" value="Genomic_DNA"/>
</dbReference>
<dbReference type="PROSITE" id="PS51756">
    <property type="entry name" value="LXG"/>
    <property type="match status" value="1"/>
</dbReference>
<dbReference type="Proteomes" id="UP001284771">
    <property type="component" value="Unassembled WGS sequence"/>
</dbReference>
<keyword evidence="8" id="KW-1185">Reference proteome</keyword>
<evidence type="ECO:0000259" key="6">
    <source>
        <dbReference type="PROSITE" id="PS51756"/>
    </source>
</evidence>
<comment type="similarity">
    <text evidence="3">In the N-terminal section; belongs to the LXG family.</text>
</comment>
<proteinExistence type="inferred from homology"/>
<feature type="domain" description="LXG" evidence="6">
    <location>
        <begin position="1"/>
        <end position="236"/>
    </location>
</feature>
<feature type="coiled-coil region" evidence="4">
    <location>
        <begin position="141"/>
        <end position="168"/>
    </location>
</feature>
<feature type="coiled-coil region" evidence="4">
    <location>
        <begin position="14"/>
        <end position="41"/>
    </location>
</feature>
<protein>
    <submittedName>
        <fullName evidence="7">T7SS effector LXG polymorphic toxin</fullName>
    </submittedName>
</protein>
<evidence type="ECO:0000256" key="1">
    <source>
        <dbReference type="ARBA" id="ARBA00004613"/>
    </source>
</evidence>
<sequence>MGKIYDAKGISTFSKEREKAYKNLEDQLQTLHKALAAVSKLDDSLQGKGADNIKKFYEYQVDNAKCWIDLVQMTKSYFSALYVKAEDANLAGNTVVDLSFLEHDLKQSVSQAKELVAQQREDLQTILHKVDDLVSLSAFSAEDFNDSIDKAEKKRDETVEAVEKLDAEWLEGYRQMESNYLLTQAATNSLHGATTQGGQAYPVLFDQKAYHASELYKVQKEASEYATNYVTYHEEMKNVHELKKEAERQAVEEANKKWYEKTWDTVSTFTGEVTGYYDYKRAAEGVDPVTGRELSTSERVAAGAMAAAGFIPVVGWAGRAAKGGKAIYVTAKGVNAADHALDAYKTSKSFKALEQAEKGLYGLVAANGMYEFTTGKDMFGNAISEEQRQNSLFQSLGIAGAGALSTRYAANMGQAVVTKGTEKLTQMRNTLRTSTVANVTKQAYQSVKTAPASWTQSLHKTYTSILDSTMPRLMPELAPAGPALAQQTVRETLQNVKQQAMQMITPIYNPKVKRYQDPGTGRFVANPNVERVEKPVGVEKKGKEVELVRNVESVQDVSKGTGNKTDKIPDGVIRDGSHMSTDGALKPNVKYKTGEYEYLYETDNMGRLKEFNADDLKLTERDSRLPHKLNTPGKETGDHAGHLAGDRFGGSPDLDNLVSQSSNVNLSKYKKLENQWATAIKEGKKVSVNVKVNYDGTGLRPTSFEIKYNIDGFIKKVKLKN</sequence>
<evidence type="ECO:0000256" key="4">
    <source>
        <dbReference type="SAM" id="Coils"/>
    </source>
</evidence>
<evidence type="ECO:0000256" key="2">
    <source>
        <dbReference type="ARBA" id="ARBA00022525"/>
    </source>
</evidence>
<name>A0ABU4J7C9_9BACI</name>
<dbReference type="Pfam" id="PF04740">
    <property type="entry name" value="LXG"/>
    <property type="match status" value="1"/>
</dbReference>
<dbReference type="RefSeq" id="WP_318757651.1">
    <property type="nucleotide sequence ID" value="NZ_JAWUZT010000034.1"/>
</dbReference>
<feature type="compositionally biased region" description="Basic and acidic residues" evidence="5">
    <location>
        <begin position="564"/>
        <end position="577"/>
    </location>
</feature>
<feature type="region of interest" description="Disordered" evidence="5">
    <location>
        <begin position="557"/>
        <end position="581"/>
    </location>
</feature>
<dbReference type="InterPro" id="IPR027797">
    <property type="entry name" value="PT-TG_dom"/>
</dbReference>
<dbReference type="InterPro" id="IPR044927">
    <property type="entry name" value="Endonuclea_NS_2"/>
</dbReference>
<evidence type="ECO:0000313" key="7">
    <source>
        <dbReference type="EMBL" id="MDW8516903.1"/>
    </source>
</evidence>
<dbReference type="PANTHER" id="PTHR34976:SF2">
    <property type="entry name" value="TYPE VII SECRETION SYSTEM PROTEIN ESSD"/>
    <property type="match status" value="1"/>
</dbReference>
<keyword evidence="2" id="KW-0964">Secreted</keyword>